<evidence type="ECO:0000256" key="3">
    <source>
        <dbReference type="ARBA" id="ARBA00022448"/>
    </source>
</evidence>
<dbReference type="GO" id="GO:0050897">
    <property type="term" value="F:cobalt ion binding"/>
    <property type="evidence" value="ECO:0007669"/>
    <property type="project" value="TreeGrafter"/>
</dbReference>
<keyword evidence="4 12" id="KW-1003">Cell membrane</keyword>
<dbReference type="InterPro" id="IPR045863">
    <property type="entry name" value="CorA_TM1_TM2"/>
</dbReference>
<evidence type="ECO:0000256" key="1">
    <source>
        <dbReference type="ARBA" id="ARBA00004651"/>
    </source>
</evidence>
<reference evidence="14 15" key="1">
    <citation type="submission" date="2023-07" db="EMBL/GenBank/DDBJ databases">
        <title>Closed genoem sequence of Methanomicrococcus sp. Hf6.</title>
        <authorList>
            <person name="Poehlein A."/>
            <person name="Protasov E."/>
            <person name="Platt K."/>
            <person name="Reeh H."/>
            <person name="Daniel R."/>
            <person name="Brune A."/>
        </authorList>
    </citation>
    <scope>NUCLEOTIDE SEQUENCE [LARGE SCALE GENOMIC DNA]</scope>
    <source>
        <strain evidence="14 15">Hf6</strain>
    </source>
</reference>
<evidence type="ECO:0000256" key="13">
    <source>
        <dbReference type="SAM" id="MobiDB-lite"/>
    </source>
</evidence>
<feature type="transmembrane region" description="Helical" evidence="12">
    <location>
        <begin position="458"/>
        <end position="478"/>
    </location>
</feature>
<accession>A0AA96ZU05</accession>
<evidence type="ECO:0000256" key="12">
    <source>
        <dbReference type="RuleBase" id="RU362010"/>
    </source>
</evidence>
<name>A0AA96ZU05_9EURY</name>
<evidence type="ECO:0000256" key="10">
    <source>
        <dbReference type="ARBA" id="ARBA00034269"/>
    </source>
</evidence>
<dbReference type="FunFam" id="1.20.58.340:FF:000004">
    <property type="entry name" value="Magnesium transport protein CorA"/>
    <property type="match status" value="1"/>
</dbReference>
<proteinExistence type="inferred from homology"/>
<protein>
    <recommendedName>
        <fullName evidence="12">Magnesium transport protein CorA</fullName>
    </recommendedName>
</protein>
<evidence type="ECO:0000256" key="8">
    <source>
        <dbReference type="ARBA" id="ARBA00023065"/>
    </source>
</evidence>
<evidence type="ECO:0000256" key="4">
    <source>
        <dbReference type="ARBA" id="ARBA00022475"/>
    </source>
</evidence>
<evidence type="ECO:0000256" key="7">
    <source>
        <dbReference type="ARBA" id="ARBA00022989"/>
    </source>
</evidence>
<evidence type="ECO:0000256" key="2">
    <source>
        <dbReference type="ARBA" id="ARBA00009765"/>
    </source>
</evidence>
<dbReference type="GO" id="GO:0000287">
    <property type="term" value="F:magnesium ion binding"/>
    <property type="evidence" value="ECO:0007669"/>
    <property type="project" value="TreeGrafter"/>
</dbReference>
<gene>
    <name evidence="14" type="primary">zntB</name>
    <name evidence="12" type="synonym">corA</name>
    <name evidence="14" type="ORF">MmiHf6_10660</name>
</gene>
<keyword evidence="15" id="KW-1185">Reference proteome</keyword>
<comment type="similarity">
    <text evidence="2 12">Belongs to the CorA metal ion transporter (MIT) (TC 1.A.35) family.</text>
</comment>
<organism evidence="14 15">
    <name type="scientific">Methanimicrococcus hongohii</name>
    <dbReference type="NCBI Taxonomy" id="3028295"/>
    <lineage>
        <taxon>Archaea</taxon>
        <taxon>Methanobacteriati</taxon>
        <taxon>Methanobacteriota</taxon>
        <taxon>Stenosarchaea group</taxon>
        <taxon>Methanomicrobia</taxon>
        <taxon>Methanosarcinales</taxon>
        <taxon>Methanosarcinaceae</taxon>
        <taxon>Methanimicrococcus</taxon>
    </lineage>
</organism>
<evidence type="ECO:0000313" key="15">
    <source>
        <dbReference type="Proteomes" id="UP001302978"/>
    </source>
</evidence>
<evidence type="ECO:0000313" key="14">
    <source>
        <dbReference type="EMBL" id="WNY23751.1"/>
    </source>
</evidence>
<feature type="compositionally biased region" description="Basic and acidic residues" evidence="13">
    <location>
        <begin position="1"/>
        <end position="15"/>
    </location>
</feature>
<dbReference type="Gene3D" id="3.30.460.20">
    <property type="entry name" value="CorA soluble domain-like"/>
    <property type="match status" value="1"/>
</dbReference>
<dbReference type="Gene3D" id="1.20.58.340">
    <property type="entry name" value="Magnesium transport protein CorA, transmembrane region"/>
    <property type="match status" value="2"/>
</dbReference>
<dbReference type="NCBIfam" id="TIGR00383">
    <property type="entry name" value="corA"/>
    <property type="match status" value="1"/>
</dbReference>
<comment type="function">
    <text evidence="11">Mediates influx of magnesium ions. Alternates between open and closed states. Activated by low cytoplasmic Mg(2+) levels. Inactive when cytoplasmic Mg(2+) levels are high.</text>
</comment>
<dbReference type="SUPFAM" id="SSF144083">
    <property type="entry name" value="Magnesium transport protein CorA, transmembrane region"/>
    <property type="match status" value="1"/>
</dbReference>
<keyword evidence="7 12" id="KW-1133">Transmembrane helix</keyword>
<keyword evidence="9 12" id="KW-0472">Membrane</keyword>
<evidence type="ECO:0000256" key="5">
    <source>
        <dbReference type="ARBA" id="ARBA00022692"/>
    </source>
</evidence>
<comment type="subcellular location">
    <subcellularLocation>
        <location evidence="1">Cell membrane</location>
        <topology evidence="1">Multi-pass membrane protein</topology>
    </subcellularLocation>
    <subcellularLocation>
        <location evidence="12">Membrane</location>
        <topology evidence="12">Multi-pass membrane protein</topology>
    </subcellularLocation>
</comment>
<dbReference type="Pfam" id="PF01544">
    <property type="entry name" value="CorA"/>
    <property type="match status" value="1"/>
</dbReference>
<dbReference type="InterPro" id="IPR004488">
    <property type="entry name" value="Mg/Co-transport_prot_CorA"/>
</dbReference>
<dbReference type="GO" id="GO:0015087">
    <property type="term" value="F:cobalt ion transmembrane transporter activity"/>
    <property type="evidence" value="ECO:0007669"/>
    <property type="project" value="UniProtKB-UniRule"/>
</dbReference>
<evidence type="ECO:0000256" key="11">
    <source>
        <dbReference type="ARBA" id="ARBA00045497"/>
    </source>
</evidence>
<evidence type="ECO:0000256" key="6">
    <source>
        <dbReference type="ARBA" id="ARBA00022842"/>
    </source>
</evidence>
<dbReference type="InterPro" id="IPR045861">
    <property type="entry name" value="CorA_cytoplasmic_dom"/>
</dbReference>
<dbReference type="GO" id="GO:0015095">
    <property type="term" value="F:magnesium ion transmembrane transporter activity"/>
    <property type="evidence" value="ECO:0007669"/>
    <property type="project" value="UniProtKB-UniRule"/>
</dbReference>
<dbReference type="GO" id="GO:0005886">
    <property type="term" value="C:plasma membrane"/>
    <property type="evidence" value="ECO:0007669"/>
    <property type="project" value="UniProtKB-SubCell"/>
</dbReference>
<evidence type="ECO:0000256" key="9">
    <source>
        <dbReference type="ARBA" id="ARBA00023136"/>
    </source>
</evidence>
<dbReference type="InterPro" id="IPR002523">
    <property type="entry name" value="MgTranspt_CorA/ZnTranspt_ZntB"/>
</dbReference>
<keyword evidence="3 12" id="KW-0813">Transport</keyword>
<keyword evidence="8 12" id="KW-0406">Ion transport</keyword>
<dbReference type="KEGG" id="mehf:MmiHf6_10660"/>
<keyword evidence="5 12" id="KW-0812">Transmembrane</keyword>
<dbReference type="AlphaFoldDB" id="A0AA96ZU05"/>
<comment type="catalytic activity">
    <reaction evidence="10">
        <text>Mg(2+)(in) = Mg(2+)(out)</text>
        <dbReference type="Rhea" id="RHEA:29827"/>
        <dbReference type="ChEBI" id="CHEBI:18420"/>
    </reaction>
</comment>
<dbReference type="Proteomes" id="UP001302978">
    <property type="component" value="Chromosome"/>
</dbReference>
<feature type="compositionally biased region" description="Low complexity" evidence="13">
    <location>
        <begin position="89"/>
        <end position="109"/>
    </location>
</feature>
<sequence length="484" mass="55603">MGYRKMPEEKITHTDQDEEFFEITQTAEPQAAGSQPDETSEPPTSEQQTAEQKNGEQQIAEPRTPEPQTAEQQTPEQQNGTQTGLQMPEQQNGTQTAEQQTAESQTAGELQASGSHPADDLQDVWTEVSVSKESDKVGLPPGALIYVDDDGKDDEMLKEKSIIRLIQYSESGYNEVKIKDVEEISAVDLDDKITWIHISGLWDVKSVSKVGEMFQLSSLVLEDILNMEQRPKTEDYDNFLFTILKQVRFDEERKEVNDNQISIVTFEKVVLTFCEDDPKIFKPVVDRIKKEGKILKYGTDHLTYTLIDIVVDHYLFVVESFDEWLDDIEKRIIKNPEKNTAEEINSLRHELSAFKKMVWPAVSITEKMEKSDSKLIKKATRILFRDVSDHVNRITDSIETNHEILTGIYDLYTSGISNKLNDTMRILTVISTIFIPLTFIVGVYGMNFENMPELYWDYGYYVCLILMAVIFIGMLLFFRKKKWI</sequence>
<dbReference type="CDD" id="cd12828">
    <property type="entry name" value="TmCorA-like_1"/>
    <property type="match status" value="1"/>
</dbReference>
<dbReference type="PANTHER" id="PTHR46494:SF1">
    <property type="entry name" value="CORA FAMILY METAL ION TRANSPORTER (EUROFUNG)"/>
    <property type="match status" value="1"/>
</dbReference>
<dbReference type="SUPFAM" id="SSF143865">
    <property type="entry name" value="CorA soluble domain-like"/>
    <property type="match status" value="1"/>
</dbReference>
<feature type="transmembrane region" description="Helical" evidence="12">
    <location>
        <begin position="426"/>
        <end position="446"/>
    </location>
</feature>
<dbReference type="PANTHER" id="PTHR46494">
    <property type="entry name" value="CORA FAMILY METAL ION TRANSPORTER (EUROFUNG)"/>
    <property type="match status" value="1"/>
</dbReference>
<feature type="region of interest" description="Disordered" evidence="13">
    <location>
        <begin position="1"/>
        <end position="120"/>
    </location>
</feature>
<feature type="compositionally biased region" description="Polar residues" evidence="13">
    <location>
        <begin position="23"/>
        <end position="57"/>
    </location>
</feature>
<dbReference type="EMBL" id="CP131059">
    <property type="protein sequence ID" value="WNY23751.1"/>
    <property type="molecule type" value="Genomic_DNA"/>
</dbReference>
<keyword evidence="6 12" id="KW-0460">Magnesium</keyword>
<feature type="compositionally biased region" description="Low complexity" evidence="13">
    <location>
        <begin position="60"/>
        <end position="78"/>
    </location>
</feature>